<dbReference type="Proteomes" id="UP001253193">
    <property type="component" value="Unassembled WGS sequence"/>
</dbReference>
<evidence type="ECO:0000313" key="1">
    <source>
        <dbReference type="EMBL" id="MDS1820966.1"/>
    </source>
</evidence>
<organism evidence="1 2">
    <name type="scientific">Vibrio parahaemolyticus</name>
    <dbReference type="NCBI Taxonomy" id="670"/>
    <lineage>
        <taxon>Bacteria</taxon>
        <taxon>Pseudomonadati</taxon>
        <taxon>Pseudomonadota</taxon>
        <taxon>Gammaproteobacteria</taxon>
        <taxon>Vibrionales</taxon>
        <taxon>Vibrionaceae</taxon>
        <taxon>Vibrio</taxon>
    </lineage>
</organism>
<reference evidence="1" key="1">
    <citation type="submission" date="2023-06" db="EMBL/GenBank/DDBJ databases">
        <title>Genomic Diversity of Vibrio spp. and Metagenomic Analysis of Pathogens in Florida Gulf Coastal Waters Following Hurricane Ian.</title>
        <authorList>
            <person name="Brumfield K.D."/>
        </authorList>
    </citation>
    <scope>NUCLEOTIDE SEQUENCE</scope>
    <source>
        <strain evidence="1">WBS2B-138</strain>
    </source>
</reference>
<evidence type="ECO:0000313" key="2">
    <source>
        <dbReference type="Proteomes" id="UP001253193"/>
    </source>
</evidence>
<name>A0AAW8PY53_VIBPH</name>
<protein>
    <submittedName>
        <fullName evidence="1">Uncharacterized protein</fullName>
    </submittedName>
</protein>
<proteinExistence type="predicted"/>
<dbReference type="EMBL" id="JAUHGG010000003">
    <property type="protein sequence ID" value="MDS1820966.1"/>
    <property type="molecule type" value="Genomic_DNA"/>
</dbReference>
<accession>A0AAW8PY53</accession>
<dbReference type="AlphaFoldDB" id="A0AAW8PY53"/>
<dbReference type="RefSeq" id="WP_311019752.1">
    <property type="nucleotide sequence ID" value="NZ_JAUHGG010000003.1"/>
</dbReference>
<sequence length="205" mass="22559">MVVKLNNNTLKKLGIGSGKGGSNEQKGVAKKPTKTKVKVKEIKACNSSLMCSSDYVEIDKNAKSITLILDGAKTISHNEILRQHYATLDSYNKSWYLRIGRLVESNKKLIDSWLNLVSGKLLVFEGLEYSSSARDTDSSSGSFKPLVDGLVKAGLIKDDSPKFLLTLPPLPVKSSQPKIVLRLRPCPKLDSIFSHDFATETFMGK</sequence>
<gene>
    <name evidence="1" type="ORF">QX249_09880</name>
</gene>
<comment type="caution">
    <text evidence="1">The sequence shown here is derived from an EMBL/GenBank/DDBJ whole genome shotgun (WGS) entry which is preliminary data.</text>
</comment>